<feature type="non-terminal residue" evidence="1">
    <location>
        <position position="113"/>
    </location>
</feature>
<gene>
    <name evidence="1" type="primary">Pol_265</name>
    <name evidence="1" type="ORF">FOF47_R07922</name>
</gene>
<name>A0A6G1AWG6_CROCR</name>
<protein>
    <submittedName>
        <fullName evidence="1">LORF2 protein</fullName>
    </submittedName>
</protein>
<evidence type="ECO:0000313" key="2">
    <source>
        <dbReference type="Proteomes" id="UP000475037"/>
    </source>
</evidence>
<proteinExistence type="predicted"/>
<feature type="non-terminal residue" evidence="1">
    <location>
        <position position="1"/>
    </location>
</feature>
<organism evidence="1 2">
    <name type="scientific">Crocuta crocuta</name>
    <name type="common">Spotted hyena</name>
    <dbReference type="NCBI Taxonomy" id="9678"/>
    <lineage>
        <taxon>Eukaryota</taxon>
        <taxon>Metazoa</taxon>
        <taxon>Chordata</taxon>
        <taxon>Craniata</taxon>
        <taxon>Vertebrata</taxon>
        <taxon>Euteleostomi</taxon>
        <taxon>Mammalia</taxon>
        <taxon>Eutheria</taxon>
        <taxon>Laurasiatheria</taxon>
        <taxon>Carnivora</taxon>
        <taxon>Feliformia</taxon>
        <taxon>Hyaenidae</taxon>
        <taxon>Crocuta</taxon>
    </lineage>
</organism>
<sequence length="113" mass="13478">TSMFITALFTIAKVWKQFKHPLIDKWIRKMWCIYICHMCTYIPHIYVHSIYVCVCMYIHAHNVVYIYIPGHTHIEYYSTIKKNGTLPFVTTWMGLEGIMPSEISQAEKNNYHM</sequence>
<accession>A0A6G1AWG6</accession>
<comment type="caution">
    <text evidence="1">The sequence shown here is derived from an EMBL/GenBank/DDBJ whole genome shotgun (WGS) entry which is preliminary data.</text>
</comment>
<evidence type="ECO:0000313" key="1">
    <source>
        <dbReference type="EMBL" id="KAF0880149.1"/>
    </source>
</evidence>
<dbReference type="Proteomes" id="UP000475037">
    <property type="component" value="Unassembled WGS sequence"/>
</dbReference>
<keyword evidence="2" id="KW-1185">Reference proteome</keyword>
<dbReference type="AlphaFoldDB" id="A0A6G1AWG6"/>
<dbReference type="EMBL" id="VOAJ01003289">
    <property type="protein sequence ID" value="KAF0880149.1"/>
    <property type="molecule type" value="Genomic_DNA"/>
</dbReference>
<reference evidence="1 2" key="1">
    <citation type="submission" date="2019-11" db="EMBL/GenBank/DDBJ databases">
        <authorList>
            <person name="Yang C."/>
            <person name="Li F."/>
        </authorList>
    </citation>
    <scope>NUCLEOTIDE SEQUENCE [LARGE SCALE GENOMIC DNA]</scope>
    <source>
        <strain evidence="1">KB4526</strain>
        <tissue evidence="1">Muscle</tissue>
    </source>
</reference>